<dbReference type="VEuPathDB" id="CryptoDB:Cvel_12857"/>
<proteinExistence type="predicted"/>
<protein>
    <submittedName>
        <fullName evidence="2">Uncharacterized protein</fullName>
    </submittedName>
</protein>
<feature type="region of interest" description="Disordered" evidence="1">
    <location>
        <begin position="36"/>
        <end position="89"/>
    </location>
</feature>
<dbReference type="PhylomeDB" id="A0A0G4IBQ9"/>
<feature type="compositionally biased region" description="Gly residues" evidence="1">
    <location>
        <begin position="74"/>
        <end position="83"/>
    </location>
</feature>
<accession>A0A0G4IBQ9</accession>
<reference evidence="2" key="1">
    <citation type="submission" date="2014-11" db="EMBL/GenBank/DDBJ databases">
        <authorList>
            <person name="Otto D Thomas"/>
            <person name="Naeem Raeece"/>
        </authorList>
    </citation>
    <scope>NUCLEOTIDE SEQUENCE</scope>
</reference>
<feature type="compositionally biased region" description="Polar residues" evidence="1">
    <location>
        <begin position="36"/>
        <end position="46"/>
    </location>
</feature>
<name>A0A0G4IBQ9_9ALVE</name>
<dbReference type="EMBL" id="CDMZ01005795">
    <property type="protein sequence ID" value="CEM54531.1"/>
    <property type="molecule type" value="Genomic_DNA"/>
</dbReference>
<evidence type="ECO:0000313" key="2">
    <source>
        <dbReference type="EMBL" id="CEM54531.1"/>
    </source>
</evidence>
<evidence type="ECO:0000256" key="1">
    <source>
        <dbReference type="SAM" id="MobiDB-lite"/>
    </source>
</evidence>
<gene>
    <name evidence="2" type="ORF">Cvel_12857</name>
</gene>
<feature type="compositionally biased region" description="Low complexity" evidence="1">
    <location>
        <begin position="55"/>
        <end position="70"/>
    </location>
</feature>
<dbReference type="AlphaFoldDB" id="A0A0G4IBQ9"/>
<organism evidence="2">
    <name type="scientific">Chromera velia CCMP2878</name>
    <dbReference type="NCBI Taxonomy" id="1169474"/>
    <lineage>
        <taxon>Eukaryota</taxon>
        <taxon>Sar</taxon>
        <taxon>Alveolata</taxon>
        <taxon>Colpodellida</taxon>
        <taxon>Chromeraceae</taxon>
        <taxon>Chromera</taxon>
    </lineage>
</organism>
<sequence>MEPLHDGPLAGWHMVKRILETPVKGRLVSGSENVFLPSTPQVSGQNLPAAHPQDGGAPPQIGAIQGGAAATQEDGGGAAGIGGDDQDLGVEVQAEVPQQGAGPPRDSQRKYIGLLMEANGRHLVMMQTGKAYHKSIPAAWL</sequence>